<sequence length="458" mass="52501">MELCETACGDLSDSERLLLKLYTKKPVVIRFSSKESLSQCFQRLKIFLASAIFIHDTLCLSANSTEHQLSVIFQSFRKLRSDVNIIPLLVFFSLDNNSCDYTPTLEVSRSTSDYSHYIKIDLVCEVNQNEISHYALCEKLSSFLDSYHQAILFLWSELKFPPKMLASYHYSISSAMYRMYLPWDIEESHEKIWRTAAHEKYGFSLDTPLFRRGQALHPVPRLFEWLGPSSDLLVSPHEVVKHSPNLGTIYLVNGRYTYKHYLQDDIDDKNWGCAYRSLQTLISWLMWQGEITPGPLPSLKDIQDSLVRFGDKPKNFVGSRQWIGSLEVSYCLQELYNIQCRLLHIPQGSQMTQLAAPALAQHFTSGGGPVMVGGGQLAHTIIGVQLCESTPNNTESSSCRYLILDPHYTGPFGNIKIITEKGWCGWKPQSFWKSNVHYNLCFLPQSERIVYKIIFFQV</sequence>
<dbReference type="Gene3D" id="3.90.70.130">
    <property type="match status" value="1"/>
</dbReference>
<dbReference type="PANTHER" id="PTHR48153">
    <property type="entry name" value="UFM1-SPECIFIC PROTEASE 2"/>
    <property type="match status" value="1"/>
</dbReference>
<comment type="similarity">
    <text evidence="1">Belongs to the peptidase C78 family.</text>
</comment>
<evidence type="ECO:0000256" key="2">
    <source>
        <dbReference type="ARBA" id="ARBA00022801"/>
    </source>
</evidence>
<dbReference type="GO" id="GO:0071567">
    <property type="term" value="F:deUFMylase activity"/>
    <property type="evidence" value="ECO:0007669"/>
    <property type="project" value="TreeGrafter"/>
</dbReference>
<accession>A0AA85K1A9</accession>
<evidence type="ECO:0000259" key="3">
    <source>
        <dbReference type="Pfam" id="PF07910"/>
    </source>
</evidence>
<dbReference type="WBParaSite" id="TREG1_7100.1">
    <property type="protein sequence ID" value="TREG1_7100.1"/>
    <property type="gene ID" value="TREG1_7100"/>
</dbReference>
<reference evidence="4" key="1">
    <citation type="submission" date="2022-06" db="EMBL/GenBank/DDBJ databases">
        <authorList>
            <person name="Berger JAMES D."/>
            <person name="Berger JAMES D."/>
        </authorList>
    </citation>
    <scope>NUCLEOTIDE SEQUENCE [LARGE SCALE GENOMIC DNA]</scope>
</reference>
<dbReference type="GO" id="GO:0006508">
    <property type="term" value="P:proteolysis"/>
    <property type="evidence" value="ECO:0007669"/>
    <property type="project" value="TreeGrafter"/>
</dbReference>
<keyword evidence="4" id="KW-1185">Reference proteome</keyword>
<dbReference type="InterPro" id="IPR038765">
    <property type="entry name" value="Papain-like_cys_pep_sf"/>
</dbReference>
<dbReference type="InterPro" id="IPR012462">
    <property type="entry name" value="UFSP1/2_DUB_cat"/>
</dbReference>
<evidence type="ECO:0000313" key="5">
    <source>
        <dbReference type="WBParaSite" id="TREG1_7100.1"/>
    </source>
</evidence>
<dbReference type="Proteomes" id="UP000050795">
    <property type="component" value="Unassembled WGS sequence"/>
</dbReference>
<dbReference type="SUPFAM" id="SSF54001">
    <property type="entry name" value="Cysteine proteinases"/>
    <property type="match status" value="1"/>
</dbReference>
<evidence type="ECO:0000256" key="1">
    <source>
        <dbReference type="ARBA" id="ARBA00008552"/>
    </source>
</evidence>
<proteinExistence type="inferred from homology"/>
<protein>
    <recommendedName>
        <fullName evidence="3">UFSP1/2/DUB catalytic domain-containing protein</fullName>
    </recommendedName>
</protein>
<feature type="domain" description="UFSP1/2/DUB catalytic" evidence="3">
    <location>
        <begin position="248"/>
        <end position="441"/>
    </location>
</feature>
<evidence type="ECO:0000313" key="4">
    <source>
        <dbReference type="Proteomes" id="UP000050795"/>
    </source>
</evidence>
<dbReference type="Pfam" id="PF07910">
    <property type="entry name" value="Peptidase_C78"/>
    <property type="match status" value="1"/>
</dbReference>
<organism evidence="4 5">
    <name type="scientific">Trichobilharzia regenti</name>
    <name type="common">Nasal bird schistosome</name>
    <dbReference type="NCBI Taxonomy" id="157069"/>
    <lineage>
        <taxon>Eukaryota</taxon>
        <taxon>Metazoa</taxon>
        <taxon>Spiralia</taxon>
        <taxon>Lophotrochozoa</taxon>
        <taxon>Platyhelminthes</taxon>
        <taxon>Trematoda</taxon>
        <taxon>Digenea</taxon>
        <taxon>Strigeidida</taxon>
        <taxon>Schistosomatoidea</taxon>
        <taxon>Schistosomatidae</taxon>
        <taxon>Trichobilharzia</taxon>
    </lineage>
</organism>
<dbReference type="PANTHER" id="PTHR48153:SF2">
    <property type="entry name" value="UFM1-SPECIFIC PROTEASE 2"/>
    <property type="match status" value="1"/>
</dbReference>
<dbReference type="GO" id="GO:0005634">
    <property type="term" value="C:nucleus"/>
    <property type="evidence" value="ECO:0007669"/>
    <property type="project" value="TreeGrafter"/>
</dbReference>
<name>A0AA85K1A9_TRIRE</name>
<dbReference type="GO" id="GO:0005783">
    <property type="term" value="C:endoplasmic reticulum"/>
    <property type="evidence" value="ECO:0007669"/>
    <property type="project" value="TreeGrafter"/>
</dbReference>
<dbReference type="AlphaFoldDB" id="A0AA85K1A9"/>
<reference evidence="5" key="2">
    <citation type="submission" date="2023-11" db="UniProtKB">
        <authorList>
            <consortium name="WormBaseParasite"/>
        </authorList>
    </citation>
    <scope>IDENTIFICATION</scope>
</reference>
<keyword evidence="2" id="KW-0378">Hydrolase</keyword>